<dbReference type="STRING" id="1798384.A3D03_06380"/>
<proteinExistence type="predicted"/>
<gene>
    <name evidence="2" type="ORF">A3D03_06380</name>
</gene>
<sequence>MQKISIKSYGEREVYDEALKKLCFVIAGAFHQNKRVLIFLSGGSSVNLYAKLADWIASTKDFGGNLGRSRKQHEQMLHLPRATKERNLNNMDMLFRSVSLAFAQVDERFQPGDQVESRKYNVVSRLNKNINSDAIGESGLWEMCKKLRIPFHLVSQKGSLNEAADEYNQTTEQLLKEYDYKIAVLGIGEDGHTAGLLPGYRQKWYVPRFVAGYENNGKFNKRISLTPQGLMQLDYALIVVLGDKKKIVIQEVLNRNNYDKVNLYPAVVLQKIPNLDLFTDISFGH</sequence>
<dbReference type="EMBL" id="MFJN01000021">
    <property type="protein sequence ID" value="OGG21474.1"/>
    <property type="molecule type" value="Genomic_DNA"/>
</dbReference>
<protein>
    <recommendedName>
        <fullName evidence="1">Glucosamine/galactosamine-6-phosphate isomerase domain-containing protein</fullName>
    </recommendedName>
</protein>
<dbReference type="InterPro" id="IPR037171">
    <property type="entry name" value="NagB/RpiA_transferase-like"/>
</dbReference>
<dbReference type="Proteomes" id="UP000177092">
    <property type="component" value="Unassembled WGS sequence"/>
</dbReference>
<dbReference type="InterPro" id="IPR006148">
    <property type="entry name" value="Glc/Gal-6P_isomerase"/>
</dbReference>
<dbReference type="SUPFAM" id="SSF100950">
    <property type="entry name" value="NagB/RpiA/CoA transferase-like"/>
    <property type="match status" value="1"/>
</dbReference>
<evidence type="ECO:0000313" key="3">
    <source>
        <dbReference type="Proteomes" id="UP000177092"/>
    </source>
</evidence>
<dbReference type="AlphaFoldDB" id="A0A1F6AA37"/>
<dbReference type="Gene3D" id="3.40.50.1360">
    <property type="match status" value="1"/>
</dbReference>
<dbReference type="Pfam" id="PF01182">
    <property type="entry name" value="Glucosamine_iso"/>
    <property type="match status" value="1"/>
</dbReference>
<evidence type="ECO:0000259" key="1">
    <source>
        <dbReference type="Pfam" id="PF01182"/>
    </source>
</evidence>
<feature type="domain" description="Glucosamine/galactosamine-6-phosphate isomerase" evidence="1">
    <location>
        <begin position="100"/>
        <end position="269"/>
    </location>
</feature>
<comment type="caution">
    <text evidence="2">The sequence shown here is derived from an EMBL/GenBank/DDBJ whole genome shotgun (WGS) entry which is preliminary data.</text>
</comment>
<accession>A0A1F6AA37</accession>
<evidence type="ECO:0000313" key="2">
    <source>
        <dbReference type="EMBL" id="OGG21474.1"/>
    </source>
</evidence>
<reference evidence="2 3" key="1">
    <citation type="journal article" date="2016" name="Nat. Commun.">
        <title>Thousands of microbial genomes shed light on interconnected biogeochemical processes in an aquifer system.</title>
        <authorList>
            <person name="Anantharaman K."/>
            <person name="Brown C.T."/>
            <person name="Hug L.A."/>
            <person name="Sharon I."/>
            <person name="Castelle C.J."/>
            <person name="Probst A.J."/>
            <person name="Thomas B.C."/>
            <person name="Singh A."/>
            <person name="Wilkins M.J."/>
            <person name="Karaoz U."/>
            <person name="Brodie E.L."/>
            <person name="Williams K.H."/>
            <person name="Hubbard S.S."/>
            <person name="Banfield J.F."/>
        </authorList>
    </citation>
    <scope>NUCLEOTIDE SEQUENCE [LARGE SCALE GENOMIC DNA]</scope>
</reference>
<name>A0A1F6AA37_9BACT</name>
<organism evidence="2 3">
    <name type="scientific">Candidatus Gottesmanbacteria bacterium RIFCSPHIGHO2_02_FULL_40_13</name>
    <dbReference type="NCBI Taxonomy" id="1798384"/>
    <lineage>
        <taxon>Bacteria</taxon>
        <taxon>Candidatus Gottesmaniibacteriota</taxon>
    </lineage>
</organism>
<dbReference type="GO" id="GO:0005975">
    <property type="term" value="P:carbohydrate metabolic process"/>
    <property type="evidence" value="ECO:0007669"/>
    <property type="project" value="InterPro"/>
</dbReference>